<dbReference type="InterPro" id="IPR023811">
    <property type="entry name" value="CHP04076"/>
</dbReference>
<evidence type="ECO:0000313" key="1">
    <source>
        <dbReference type="EMBL" id="MCR6546580.1"/>
    </source>
</evidence>
<dbReference type="RefSeq" id="WP_089610688.1">
    <property type="nucleotide sequence ID" value="NZ_CP022121.1"/>
</dbReference>
<sequence length="102" mass="11368">MTKCKITVLKREFYPDLAKEYIPFPDYGPCHMMKEGDVFLTGGPFGNEKPEGFCSMAWQAIALHATSLSSGGKVFGIDSVHIVCCNDGVRPVIFRIESYQDE</sequence>
<name>A0ABT1Y900_9FIRM</name>
<reference evidence="1 2" key="1">
    <citation type="submission" date="2022-08" db="EMBL/GenBank/DDBJ databases">
        <title>Proteogenomics of the novel Dehalobacterium formicoaceticum strain EZ94 highlights a key role of methyltransferases during anaerobic dichloromethane degradation.</title>
        <authorList>
            <person name="Wasmund K."/>
        </authorList>
    </citation>
    <scope>NUCLEOTIDE SEQUENCE [LARGE SCALE GENOMIC DNA]</scope>
    <source>
        <strain evidence="1 2">EZ94</strain>
    </source>
</reference>
<proteinExistence type="predicted"/>
<accession>A0ABT1Y900</accession>
<protein>
    <submittedName>
        <fullName evidence="1">TIGR04076 family protein</fullName>
    </submittedName>
</protein>
<dbReference type="EMBL" id="JANPWE010000008">
    <property type="protein sequence ID" value="MCR6546580.1"/>
    <property type="molecule type" value="Genomic_DNA"/>
</dbReference>
<keyword evidence="2" id="KW-1185">Reference proteome</keyword>
<dbReference type="Proteomes" id="UP001524944">
    <property type="component" value="Unassembled WGS sequence"/>
</dbReference>
<organism evidence="1 2">
    <name type="scientific">Dehalobacterium formicoaceticum</name>
    <dbReference type="NCBI Taxonomy" id="51515"/>
    <lineage>
        <taxon>Bacteria</taxon>
        <taxon>Bacillati</taxon>
        <taxon>Bacillota</taxon>
        <taxon>Clostridia</taxon>
        <taxon>Eubacteriales</taxon>
        <taxon>Peptococcaceae</taxon>
        <taxon>Dehalobacterium</taxon>
    </lineage>
</organism>
<gene>
    <name evidence="1" type="ORF">NVS47_13845</name>
</gene>
<dbReference type="NCBIfam" id="TIGR04076">
    <property type="entry name" value="TIGR04076 family protein"/>
    <property type="match status" value="1"/>
</dbReference>
<comment type="caution">
    <text evidence="1">The sequence shown here is derived from an EMBL/GenBank/DDBJ whole genome shotgun (WGS) entry which is preliminary data.</text>
</comment>
<evidence type="ECO:0000313" key="2">
    <source>
        <dbReference type="Proteomes" id="UP001524944"/>
    </source>
</evidence>